<evidence type="ECO:0000313" key="3">
    <source>
        <dbReference type="EMBL" id="GAC92734.1"/>
    </source>
</evidence>
<dbReference type="PANTHER" id="PTHR37957:SF1">
    <property type="entry name" value="PHYTASE-LIKE DOMAIN-CONTAINING PROTEIN"/>
    <property type="match status" value="1"/>
</dbReference>
<dbReference type="eggNOG" id="ENOG502QPYR">
    <property type="taxonomic scope" value="Eukaryota"/>
</dbReference>
<dbReference type="EMBL" id="DF238767">
    <property type="protein sequence ID" value="GAC92734.1"/>
    <property type="molecule type" value="Genomic_DNA"/>
</dbReference>
<protein>
    <submittedName>
        <fullName evidence="3">Multicopper oxidase, laccase</fullName>
    </submittedName>
</protein>
<feature type="chain" id="PRO_5004487160" evidence="1">
    <location>
        <begin position="22"/>
        <end position="512"/>
    </location>
</feature>
<accession>R9NW57</accession>
<feature type="domain" description="Phytase-like" evidence="2">
    <location>
        <begin position="82"/>
        <end position="379"/>
    </location>
</feature>
<dbReference type="RefSeq" id="XP_012186321.1">
    <property type="nucleotide sequence ID" value="XM_012330931.1"/>
</dbReference>
<dbReference type="Proteomes" id="UP000014071">
    <property type="component" value="Unassembled WGS sequence"/>
</dbReference>
<dbReference type="InterPro" id="IPR027372">
    <property type="entry name" value="Phytase-like_dom"/>
</dbReference>
<proteinExistence type="predicted"/>
<dbReference type="GeneID" id="24105600"/>
<name>R9NW57_PSEHS</name>
<evidence type="ECO:0000313" key="4">
    <source>
        <dbReference type="Proteomes" id="UP000014071"/>
    </source>
</evidence>
<keyword evidence="4" id="KW-1185">Reference proteome</keyword>
<keyword evidence="1" id="KW-0732">Signal</keyword>
<evidence type="ECO:0000256" key="1">
    <source>
        <dbReference type="SAM" id="SignalP"/>
    </source>
</evidence>
<reference evidence="4" key="1">
    <citation type="journal article" date="2013" name="Genome Announc.">
        <title>Draft genome sequence of the basidiomycetous yeast-like fungus Pseudozyma hubeiensis SY62, which produces an abundant amount of the biosurfactant mannosylerythritol lipids.</title>
        <authorList>
            <person name="Konishi M."/>
            <person name="Hatada Y."/>
            <person name="Horiuchi J."/>
        </authorList>
    </citation>
    <scope>NUCLEOTIDE SEQUENCE [LARGE SCALE GENOMIC DNA]</scope>
    <source>
        <strain evidence="4">SY62</strain>
    </source>
</reference>
<feature type="signal peptide" evidence="1">
    <location>
        <begin position="1"/>
        <end position="21"/>
    </location>
</feature>
<dbReference type="PANTHER" id="PTHR37957">
    <property type="entry name" value="BLR7070 PROTEIN"/>
    <property type="match status" value="1"/>
</dbReference>
<evidence type="ECO:0000259" key="2">
    <source>
        <dbReference type="Pfam" id="PF13449"/>
    </source>
</evidence>
<gene>
    <name evidence="3" type="ORF">PHSY_000289</name>
</gene>
<dbReference type="AlphaFoldDB" id="R9NW57"/>
<dbReference type="SUPFAM" id="SSF63825">
    <property type="entry name" value="YWTD domain"/>
    <property type="match status" value="1"/>
</dbReference>
<dbReference type="HOGENOM" id="CLU_026803_0_0_1"/>
<sequence length="512" mass="53902">MLPKIALALPVLSAIAAGVSGAAIRTRGSGVNPADFSSEGLVAIGQFSASARDKNGETIGGIGSAGGLVPGQFFRNGDTYSGQLYLQPDRGYNVENTIDYVARHHLFDFSFKEYTGSANLTFDQAIKLFNITYRDTTFYHESSGKNTTGLDPTIVRTGGLSGSGSSDGPLAAADAPNNPGALSFDTEGFSANPDGTFWVSDEYTPGIYKTAADGTIIAYITPPEAVLPRIGGKYNFTSKATPDSGRAPNAGFEGMAVSWDGNQLFAVLQSALVQDGGDGAPYLRIFEWDISSLSGVTTYQGGANPGDNIPLIAEYAYKAPTSSKGKARNVNDLIYLGHKTVGILVRDGNGFGSDDSGVKYKHIDILDLSTGTNINGTKYNTATGSIAPGGKLSSGINLASYSSLVDYTTDLGKFGMHGSGDPVDPTLIAAKIESLILLPTLPKSSSDSSFDKDEYYILSFSDNDFQTKNGYMRALGAYSAAYPQDVPTQAFVFKVKLPGVNRGDMLSRLGLS</sequence>
<dbReference type="STRING" id="1305764.R9NW57"/>
<dbReference type="Pfam" id="PF13449">
    <property type="entry name" value="Phytase-like"/>
    <property type="match status" value="1"/>
</dbReference>
<organism evidence="3 4">
    <name type="scientific">Pseudozyma hubeiensis (strain SY62)</name>
    <name type="common">Yeast</name>
    <dbReference type="NCBI Taxonomy" id="1305764"/>
    <lineage>
        <taxon>Eukaryota</taxon>
        <taxon>Fungi</taxon>
        <taxon>Dikarya</taxon>
        <taxon>Basidiomycota</taxon>
        <taxon>Ustilaginomycotina</taxon>
        <taxon>Ustilaginomycetes</taxon>
        <taxon>Ustilaginales</taxon>
        <taxon>Ustilaginaceae</taxon>
        <taxon>Pseudozyma</taxon>
    </lineage>
</organism>
<dbReference type="OrthoDB" id="425936at2759"/>